<reference evidence="3" key="3">
    <citation type="submission" date="2025-09" db="UniProtKB">
        <authorList>
            <consortium name="Ensembl"/>
        </authorList>
    </citation>
    <scope>IDENTIFICATION</scope>
</reference>
<dbReference type="PANTHER" id="PTHR21255">
    <property type="entry name" value="T-COMPLEX-ASSOCIATED-TESTIS-EXPRESSED 1/ DYNEIN LIGHT CHAIN"/>
    <property type="match status" value="1"/>
</dbReference>
<accession>A0A803Y475</accession>
<keyword evidence="4" id="KW-1185">Reference proteome</keyword>
<gene>
    <name evidence="3" type="primary">DYNLT4</name>
</gene>
<dbReference type="PANTHER" id="PTHR21255:SF55">
    <property type="entry name" value="DYNEIN LIGHT CHAIN TCTEX-TYPE 4"/>
    <property type="match status" value="1"/>
</dbReference>
<dbReference type="InParanoid" id="A0A803Y475"/>
<name>A0A803Y475_MELGA</name>
<dbReference type="AlphaFoldDB" id="A0A803Y475"/>
<evidence type="ECO:0000313" key="3">
    <source>
        <dbReference type="Ensembl" id="ENSMGAP00000026572.1"/>
    </source>
</evidence>
<organism evidence="3 4">
    <name type="scientific">Meleagris gallopavo</name>
    <name type="common">Wild turkey</name>
    <dbReference type="NCBI Taxonomy" id="9103"/>
    <lineage>
        <taxon>Eukaryota</taxon>
        <taxon>Metazoa</taxon>
        <taxon>Chordata</taxon>
        <taxon>Craniata</taxon>
        <taxon>Vertebrata</taxon>
        <taxon>Euteleostomi</taxon>
        <taxon>Archelosauria</taxon>
        <taxon>Archosauria</taxon>
        <taxon>Dinosauria</taxon>
        <taxon>Saurischia</taxon>
        <taxon>Theropoda</taxon>
        <taxon>Coelurosauria</taxon>
        <taxon>Aves</taxon>
        <taxon>Neognathae</taxon>
        <taxon>Galloanserae</taxon>
        <taxon>Galliformes</taxon>
        <taxon>Phasianidae</taxon>
        <taxon>Meleagridinae</taxon>
        <taxon>Meleagris</taxon>
    </lineage>
</organism>
<dbReference type="GO" id="GO:0005868">
    <property type="term" value="C:cytoplasmic dynein complex"/>
    <property type="evidence" value="ECO:0007669"/>
    <property type="project" value="TreeGrafter"/>
</dbReference>
<reference evidence="3" key="2">
    <citation type="submission" date="2025-08" db="UniProtKB">
        <authorList>
            <consortium name="Ensembl"/>
        </authorList>
    </citation>
    <scope>IDENTIFICATION</scope>
</reference>
<protein>
    <submittedName>
        <fullName evidence="3">Dynein light chain Tctex-type 4</fullName>
    </submittedName>
</protein>
<proteinExistence type="inferred from homology"/>
<dbReference type="InterPro" id="IPR038586">
    <property type="entry name" value="Tctex-1-like_sf"/>
</dbReference>
<dbReference type="GO" id="GO:0007018">
    <property type="term" value="P:microtubule-based movement"/>
    <property type="evidence" value="ECO:0007669"/>
    <property type="project" value="TreeGrafter"/>
</dbReference>
<evidence type="ECO:0000256" key="1">
    <source>
        <dbReference type="ARBA" id="ARBA00005361"/>
    </source>
</evidence>
<dbReference type="InterPro" id="IPR005334">
    <property type="entry name" value="Tctex-1-like"/>
</dbReference>
<dbReference type="Pfam" id="PF03645">
    <property type="entry name" value="Tctex-1"/>
    <property type="match status" value="1"/>
</dbReference>
<dbReference type="Gene3D" id="3.30.1140.40">
    <property type="entry name" value="Tctex-1"/>
    <property type="match status" value="1"/>
</dbReference>
<dbReference type="Ensembl" id="ENSMGAT00000011419.2">
    <property type="protein sequence ID" value="ENSMGAP00000026572.1"/>
    <property type="gene ID" value="ENSMGAG00000010189.2"/>
</dbReference>
<dbReference type="Bgee" id="ENSMGAG00000010189">
    <property type="expression patterns" value="Expressed in testis"/>
</dbReference>
<evidence type="ECO:0000256" key="2">
    <source>
        <dbReference type="SAM" id="MobiDB-lite"/>
    </source>
</evidence>
<feature type="compositionally biased region" description="Low complexity" evidence="2">
    <location>
        <begin position="219"/>
        <end position="230"/>
    </location>
</feature>
<sequence>MGLGCSTVVLSGCPGLGVPEEVGLGDDIWEKNIKPLCSSQQSSHSFSPSIAVDAHKVFLGCPGGEAYITGHCVLSLAAVQAAAGSELWGKWDNGAMQAAGNKELRCHGEFQRHIATLLAPGAQQAATQRKGGFWAAEGQVGIEDSGGLEERLLAQGKGLRNSSPLQTAYMAEQPSPELAPSMRVTAADGTEAPHPRTIPRGSHPTAPARGPEEGKAPQLLSRRSSMLSILPGPPGSRRSSLGAAPGGKRPSVGPWLLHSRVSFSGLPLFQPIPETHLENTYRMRPEEGCRFNAGRVQRVLERALARVLGGTAYSPQGSTVLVQSLAELLRGQVKEVVPPRYKLVCHVLLGQHSQQSMLVASQALWDPESDSFASASFCNASLFAVATVHGVYFE</sequence>
<reference evidence="3 4" key="1">
    <citation type="journal article" date="2010" name="PLoS Biol.">
        <title>Multi-platform next-generation sequencing of the domestic turkey (Meleagris gallopavo): genome assembly and analysis.</title>
        <authorList>
            <person name="Dalloul R.A."/>
            <person name="Long J.A."/>
            <person name="Zimin A.V."/>
            <person name="Aslam L."/>
            <person name="Beal K."/>
            <person name="Blomberg L.A."/>
            <person name="Bouffard P."/>
            <person name="Burt D.W."/>
            <person name="Crasta O."/>
            <person name="Crooijmans R.P."/>
            <person name="Cooper K."/>
            <person name="Coulombe R.A."/>
            <person name="De S."/>
            <person name="Delany M.E."/>
            <person name="Dodgson J.B."/>
            <person name="Dong J.J."/>
            <person name="Evans C."/>
            <person name="Frederickson K.M."/>
            <person name="Flicek P."/>
            <person name="Florea L."/>
            <person name="Folkerts O."/>
            <person name="Groenen M.A."/>
            <person name="Harkins T.T."/>
            <person name="Herrero J."/>
            <person name="Hoffmann S."/>
            <person name="Megens H.J."/>
            <person name="Jiang A."/>
            <person name="de Jong P."/>
            <person name="Kaiser P."/>
            <person name="Kim H."/>
            <person name="Kim K.W."/>
            <person name="Kim S."/>
            <person name="Langenberger D."/>
            <person name="Lee M.K."/>
            <person name="Lee T."/>
            <person name="Mane S."/>
            <person name="Marcais G."/>
            <person name="Marz M."/>
            <person name="McElroy A.P."/>
            <person name="Modise T."/>
            <person name="Nefedov M."/>
            <person name="Notredame C."/>
            <person name="Paton I.R."/>
            <person name="Payne W.S."/>
            <person name="Pertea G."/>
            <person name="Prickett D."/>
            <person name="Puiu D."/>
            <person name="Qioa D."/>
            <person name="Raineri E."/>
            <person name="Ruffier M."/>
            <person name="Salzberg S.L."/>
            <person name="Schatz M.C."/>
            <person name="Scheuring C."/>
            <person name="Schmidt C.J."/>
            <person name="Schroeder S."/>
            <person name="Searle S.M."/>
            <person name="Smith E.J."/>
            <person name="Smith J."/>
            <person name="Sonstegard T.S."/>
            <person name="Stadler P.F."/>
            <person name="Tafer H."/>
            <person name="Tu Z.J."/>
            <person name="Van Tassell C.P."/>
            <person name="Vilella A.J."/>
            <person name="Williams K.P."/>
            <person name="Yorke J.A."/>
            <person name="Zhang L."/>
            <person name="Zhang H.B."/>
            <person name="Zhang X."/>
            <person name="Zhang Y."/>
            <person name="Reed K.M."/>
        </authorList>
    </citation>
    <scope>NUCLEOTIDE SEQUENCE [LARGE SCALE GENOMIC DNA]</scope>
</reference>
<dbReference type="GO" id="GO:0005737">
    <property type="term" value="C:cytoplasm"/>
    <property type="evidence" value="ECO:0007669"/>
    <property type="project" value="TreeGrafter"/>
</dbReference>
<dbReference type="GO" id="GO:0045505">
    <property type="term" value="F:dynein intermediate chain binding"/>
    <property type="evidence" value="ECO:0007669"/>
    <property type="project" value="TreeGrafter"/>
</dbReference>
<dbReference type="OrthoDB" id="10260741at2759"/>
<feature type="region of interest" description="Disordered" evidence="2">
    <location>
        <begin position="187"/>
        <end position="249"/>
    </location>
</feature>
<dbReference type="CDD" id="cd21461">
    <property type="entry name" value="DLC-like_TCTEX1D4"/>
    <property type="match status" value="1"/>
</dbReference>
<comment type="similarity">
    <text evidence="1">Belongs to the dynein light chain Tctex-type family.</text>
</comment>
<evidence type="ECO:0000313" key="4">
    <source>
        <dbReference type="Proteomes" id="UP000001645"/>
    </source>
</evidence>
<dbReference type="GeneTree" id="ENSGT00940000162474"/>
<dbReference type="Proteomes" id="UP000001645">
    <property type="component" value="Chromosome 10"/>
</dbReference>